<dbReference type="InterPro" id="IPR013078">
    <property type="entry name" value="His_Pase_superF_clade-1"/>
</dbReference>
<gene>
    <name evidence="3" type="ORF">CCMP2556_LOCUS15730</name>
</gene>
<proteinExistence type="predicted"/>
<dbReference type="InterPro" id="IPR029033">
    <property type="entry name" value="His_PPase_superfam"/>
</dbReference>
<evidence type="ECO:0000256" key="1">
    <source>
        <dbReference type="SAM" id="MobiDB-lite"/>
    </source>
</evidence>
<dbReference type="Proteomes" id="UP001642484">
    <property type="component" value="Unassembled WGS sequence"/>
</dbReference>
<feature type="transmembrane region" description="Helical" evidence="2">
    <location>
        <begin position="85"/>
        <end position="107"/>
    </location>
</feature>
<reference evidence="3 4" key="1">
    <citation type="submission" date="2024-02" db="EMBL/GenBank/DDBJ databases">
        <authorList>
            <person name="Chen Y."/>
            <person name="Shah S."/>
            <person name="Dougan E. K."/>
            <person name="Thang M."/>
            <person name="Chan C."/>
        </authorList>
    </citation>
    <scope>NUCLEOTIDE SEQUENCE [LARGE SCALE GENOMIC DNA]</scope>
</reference>
<accession>A0ABP0KDS9</accession>
<protein>
    <submittedName>
        <fullName evidence="3">Uncharacterized protein</fullName>
    </submittedName>
</protein>
<feature type="transmembrane region" description="Helical" evidence="2">
    <location>
        <begin position="416"/>
        <end position="436"/>
    </location>
</feature>
<dbReference type="EMBL" id="CAXAMN010008335">
    <property type="protein sequence ID" value="CAK9024709.1"/>
    <property type="molecule type" value="Genomic_DNA"/>
</dbReference>
<keyword evidence="2" id="KW-0812">Transmembrane</keyword>
<feature type="transmembrane region" description="Helical" evidence="2">
    <location>
        <begin position="375"/>
        <end position="396"/>
    </location>
</feature>
<evidence type="ECO:0000313" key="3">
    <source>
        <dbReference type="EMBL" id="CAK9024709.1"/>
    </source>
</evidence>
<dbReference type="SUPFAM" id="SSF53254">
    <property type="entry name" value="Phosphoglycerate mutase-like"/>
    <property type="match status" value="2"/>
</dbReference>
<organism evidence="3 4">
    <name type="scientific">Durusdinium trenchii</name>
    <dbReference type="NCBI Taxonomy" id="1381693"/>
    <lineage>
        <taxon>Eukaryota</taxon>
        <taxon>Sar</taxon>
        <taxon>Alveolata</taxon>
        <taxon>Dinophyceae</taxon>
        <taxon>Suessiales</taxon>
        <taxon>Symbiodiniaceae</taxon>
        <taxon>Durusdinium</taxon>
    </lineage>
</organism>
<feature type="region of interest" description="Disordered" evidence="1">
    <location>
        <begin position="586"/>
        <end position="605"/>
    </location>
</feature>
<dbReference type="Gene3D" id="3.40.50.1240">
    <property type="entry name" value="Phosphoglycerate mutase-like"/>
    <property type="match status" value="1"/>
</dbReference>
<keyword evidence="4" id="KW-1185">Reference proteome</keyword>
<comment type="caution">
    <text evidence="3">The sequence shown here is derived from an EMBL/GenBank/DDBJ whole genome shotgun (WGS) entry which is preliminary data.</text>
</comment>
<evidence type="ECO:0000313" key="4">
    <source>
        <dbReference type="Proteomes" id="UP001642484"/>
    </source>
</evidence>
<keyword evidence="2" id="KW-0472">Membrane</keyword>
<name>A0ABP0KDS9_9DINO</name>
<feature type="transmembrane region" description="Helical" evidence="2">
    <location>
        <begin position="255"/>
        <end position="273"/>
    </location>
</feature>
<evidence type="ECO:0000256" key="2">
    <source>
        <dbReference type="SAM" id="Phobius"/>
    </source>
</evidence>
<dbReference type="CDD" id="cd07067">
    <property type="entry name" value="HP_PGM_like"/>
    <property type="match status" value="1"/>
</dbReference>
<sequence>MAEEGSWLLTNPEAGAPSARERLCEWAWAVKHWWSEITDPVILSSPWLCPTTGRTLRVLWVLAQLFGWSYLIFRQKGWKEELLEGSLRLDFAILILLLLGTLFTTLAQKRESVLGSVCLCLGVMESFQMLAITVSPGDENHHLVIAFVVLCHSNVHPVALLIVVIYCITFAWRWTDMIEEISRRFSDESLKKILHYMDDKERGFLLHNILFEFIMFGGFLWDFTRRVKCVASGCFTNGDNEDPSSSPVLGRQGRLFCWAAAINSWVWWLWLIWSKRKMLEEIPRHWMKFLFKEHLPSGSFYFIPTVPVLLLVYCGASAWEKDITLAVCCYIPPIFMSLETALELSNPIHIDFIDDRTLCLVEVLLATQITLQAGCYPLVCISAMGLITLLICSMWPSWLFRKMWMDYQDPSTLVPVVLGLAWILVFCHTITFHARWRAIRAGMERSASNAQSALRVLGMEVELAPLPRRPCLCIAAHGEWDSPGGPLSAMGQRQVAELAEALEREDLSFDRIVSSPSTACWETAQVLAEHFGSQGSNGAASMSVVADEELELLPGELDDAGGVSAEARRRFAAAFLHQLEQLNSLEGGVQGHPSPMKRNPRPRVRPCEWSRTSEWIMRKPSTDTIRLRYVVLPDPPRGCLLVTHCHYLQASACALPALRHRPIHTTRGAACLVALRMPSGGAWEAWLRGVGSAQLGSSHELASALAALPPLETCRATSALRGSSSASSLSSSGDSVASTAMVAAAENEGFEKYPMT</sequence>
<feature type="transmembrane region" description="Helical" evidence="2">
    <location>
        <begin position="113"/>
        <end position="132"/>
    </location>
</feature>
<dbReference type="Pfam" id="PF00300">
    <property type="entry name" value="His_Phos_1"/>
    <property type="match status" value="1"/>
</dbReference>
<feature type="transmembrane region" description="Helical" evidence="2">
    <location>
        <begin position="55"/>
        <end position="73"/>
    </location>
</feature>
<feature type="transmembrane region" description="Helical" evidence="2">
    <location>
        <begin position="204"/>
        <end position="223"/>
    </location>
</feature>
<feature type="transmembrane region" description="Helical" evidence="2">
    <location>
        <begin position="298"/>
        <end position="316"/>
    </location>
</feature>
<keyword evidence="2" id="KW-1133">Transmembrane helix</keyword>
<feature type="transmembrane region" description="Helical" evidence="2">
    <location>
        <begin position="144"/>
        <end position="172"/>
    </location>
</feature>